<evidence type="ECO:0000313" key="3">
    <source>
        <dbReference type="Proteomes" id="UP000266178"/>
    </source>
</evidence>
<sequence length="151" mass="16280">MPEQTKGTGHIDPGIVEDLGGLTVIRGGGDSRGWNGILYKQGMSAKNVGAQALSINVATVPPGAVAYAHIHEGFEVMLFILQGTVKHTFGEGLQREVINHAGDFIYIKPGVPHEVFNIGEEELIVFVARSAADEWDKIVDYPSQYRPPKGA</sequence>
<dbReference type="Pfam" id="PF07883">
    <property type="entry name" value="Cupin_2"/>
    <property type="match status" value="1"/>
</dbReference>
<feature type="domain" description="Cupin type-2" evidence="1">
    <location>
        <begin position="57"/>
        <end position="127"/>
    </location>
</feature>
<keyword evidence="3" id="KW-1185">Reference proteome</keyword>
<dbReference type="EMBL" id="QWLB01000018">
    <property type="protein sequence ID" value="RIH92553.1"/>
    <property type="molecule type" value="Genomic_DNA"/>
</dbReference>
<organism evidence="2 3">
    <name type="scientific">Meiothermus granaticius NBRC 107808</name>
    <dbReference type="NCBI Taxonomy" id="1227551"/>
    <lineage>
        <taxon>Bacteria</taxon>
        <taxon>Thermotogati</taxon>
        <taxon>Deinococcota</taxon>
        <taxon>Deinococci</taxon>
        <taxon>Thermales</taxon>
        <taxon>Thermaceae</taxon>
        <taxon>Meiothermus</taxon>
    </lineage>
</organism>
<dbReference type="InterPro" id="IPR052535">
    <property type="entry name" value="Bacilysin_H2HPP_isomerase"/>
</dbReference>
<comment type="caution">
    <text evidence="2">The sequence shown here is derived from an EMBL/GenBank/DDBJ whole genome shotgun (WGS) entry which is preliminary data.</text>
</comment>
<dbReference type="InterPro" id="IPR011051">
    <property type="entry name" value="RmlC_Cupin_sf"/>
</dbReference>
<proteinExistence type="predicted"/>
<dbReference type="InterPro" id="IPR013096">
    <property type="entry name" value="Cupin_2"/>
</dbReference>
<dbReference type="SUPFAM" id="SSF51182">
    <property type="entry name" value="RmlC-like cupins"/>
    <property type="match status" value="1"/>
</dbReference>
<reference evidence="2 3" key="1">
    <citation type="submission" date="2018-08" db="EMBL/GenBank/DDBJ databases">
        <title>Meiothermus granaticius genome AF-68 sequencing project.</title>
        <authorList>
            <person name="Da Costa M.S."/>
            <person name="Albuquerque L."/>
            <person name="Raposo P."/>
            <person name="Froufe H.J.C."/>
            <person name="Barroso C.S."/>
            <person name="Egas C."/>
        </authorList>
    </citation>
    <scope>NUCLEOTIDE SEQUENCE [LARGE SCALE GENOMIC DNA]</scope>
    <source>
        <strain evidence="2 3">AF-68</strain>
    </source>
</reference>
<protein>
    <submittedName>
        <fullName evidence="2">Cupin domain protein</fullName>
    </submittedName>
</protein>
<dbReference type="Gene3D" id="2.60.120.10">
    <property type="entry name" value="Jelly Rolls"/>
    <property type="match status" value="1"/>
</dbReference>
<accession>A0A399F8Y2</accession>
<dbReference type="PANTHER" id="PTHR40112:SF1">
    <property type="entry name" value="H2HPP ISOMERASE"/>
    <property type="match status" value="1"/>
</dbReference>
<evidence type="ECO:0000259" key="1">
    <source>
        <dbReference type="Pfam" id="PF07883"/>
    </source>
</evidence>
<dbReference type="AlphaFoldDB" id="A0A399F8Y2"/>
<dbReference type="Proteomes" id="UP000266178">
    <property type="component" value="Unassembled WGS sequence"/>
</dbReference>
<gene>
    <name evidence="2" type="ORF">Mgrana_01586</name>
</gene>
<dbReference type="RefSeq" id="WP_119357071.1">
    <property type="nucleotide sequence ID" value="NZ_BJXM01000008.1"/>
</dbReference>
<name>A0A399F8Y2_9DEIN</name>
<dbReference type="OrthoDB" id="25744at2"/>
<dbReference type="InterPro" id="IPR014710">
    <property type="entry name" value="RmlC-like_jellyroll"/>
</dbReference>
<dbReference type="PANTHER" id="PTHR40112">
    <property type="entry name" value="H2HPP ISOMERASE"/>
    <property type="match status" value="1"/>
</dbReference>
<evidence type="ECO:0000313" key="2">
    <source>
        <dbReference type="EMBL" id="RIH92553.1"/>
    </source>
</evidence>